<evidence type="ECO:0000256" key="1">
    <source>
        <dbReference type="ARBA" id="ARBA00007867"/>
    </source>
</evidence>
<evidence type="ECO:0000259" key="4">
    <source>
        <dbReference type="PROSITE" id="PS51006"/>
    </source>
</evidence>
<feature type="domain" description="PABS" evidence="4">
    <location>
        <begin position="6"/>
        <end position="111"/>
    </location>
</feature>
<dbReference type="Proteomes" id="UP000410492">
    <property type="component" value="Unassembled WGS sequence"/>
</dbReference>
<proteinExistence type="inferred from homology"/>
<dbReference type="Pfam" id="PF01564">
    <property type="entry name" value="Spermine_synth"/>
    <property type="match status" value="1"/>
</dbReference>
<dbReference type="Pfam" id="PF17284">
    <property type="entry name" value="Spermine_synt_N"/>
    <property type="match status" value="1"/>
</dbReference>
<dbReference type="InterPro" id="IPR030373">
    <property type="entry name" value="PABS_CS"/>
</dbReference>
<dbReference type="SUPFAM" id="SSF53335">
    <property type="entry name" value="S-adenosyl-L-methionine-dependent methyltransferases"/>
    <property type="match status" value="1"/>
</dbReference>
<dbReference type="AlphaFoldDB" id="A0A653BV22"/>
<protein>
    <recommendedName>
        <fullName evidence="4">PABS domain-containing protein</fullName>
    </recommendedName>
</protein>
<dbReference type="PANTHER" id="PTHR11558:SF11">
    <property type="entry name" value="SPERMIDINE SYNTHASE"/>
    <property type="match status" value="1"/>
</dbReference>
<dbReference type="InterPro" id="IPR035246">
    <property type="entry name" value="Spermidine_synt_N"/>
</dbReference>
<sequence length="159" mass="18607">MDRIRNGWFSELSELWPGQCFSLEVKEVLYKDKSKYQDVLIFESKNNGRVLALDGIIQCTQKDEFSYQEMITFLPLCSHPNPENVLIVGGGDGGVAREVDKHPLVKRCVQVIKLNFFKIGRSQLLNPFEPIHESCKYIVLKKYWSKRKTREVVVIQKWW</sequence>
<dbReference type="PROSITE" id="PS01330">
    <property type="entry name" value="PABS_1"/>
    <property type="match status" value="1"/>
</dbReference>
<comment type="caution">
    <text evidence="3">Lacks conserved residue(s) required for the propagation of feature annotation.</text>
</comment>
<dbReference type="GO" id="GO:0004766">
    <property type="term" value="F:spermidine synthase activity"/>
    <property type="evidence" value="ECO:0007669"/>
    <property type="project" value="TreeGrafter"/>
</dbReference>
<evidence type="ECO:0000313" key="5">
    <source>
        <dbReference type="EMBL" id="VEN39443.1"/>
    </source>
</evidence>
<comment type="similarity">
    <text evidence="1">Belongs to the spermidine/spermine synthase family.</text>
</comment>
<dbReference type="InterPro" id="IPR029063">
    <property type="entry name" value="SAM-dependent_MTases_sf"/>
</dbReference>
<dbReference type="InterPro" id="IPR037163">
    <property type="entry name" value="Spermidine_synt_N_sf"/>
</dbReference>
<dbReference type="GO" id="GO:0005829">
    <property type="term" value="C:cytosol"/>
    <property type="evidence" value="ECO:0007669"/>
    <property type="project" value="TreeGrafter"/>
</dbReference>
<evidence type="ECO:0000256" key="3">
    <source>
        <dbReference type="PROSITE-ProRule" id="PRU00354"/>
    </source>
</evidence>
<dbReference type="InterPro" id="IPR030374">
    <property type="entry name" value="PABS"/>
</dbReference>
<dbReference type="GO" id="GO:0008295">
    <property type="term" value="P:spermidine biosynthetic process"/>
    <property type="evidence" value="ECO:0007669"/>
    <property type="project" value="TreeGrafter"/>
</dbReference>
<keyword evidence="3" id="KW-0620">Polyamine biosynthesis</keyword>
<organism evidence="5 6">
    <name type="scientific">Callosobruchus maculatus</name>
    <name type="common">Southern cowpea weevil</name>
    <name type="synonym">Pulse bruchid</name>
    <dbReference type="NCBI Taxonomy" id="64391"/>
    <lineage>
        <taxon>Eukaryota</taxon>
        <taxon>Metazoa</taxon>
        <taxon>Ecdysozoa</taxon>
        <taxon>Arthropoda</taxon>
        <taxon>Hexapoda</taxon>
        <taxon>Insecta</taxon>
        <taxon>Pterygota</taxon>
        <taxon>Neoptera</taxon>
        <taxon>Endopterygota</taxon>
        <taxon>Coleoptera</taxon>
        <taxon>Polyphaga</taxon>
        <taxon>Cucujiformia</taxon>
        <taxon>Chrysomeloidea</taxon>
        <taxon>Chrysomelidae</taxon>
        <taxon>Bruchinae</taxon>
        <taxon>Bruchini</taxon>
        <taxon>Callosobruchus</taxon>
    </lineage>
</organism>
<keyword evidence="6" id="KW-1185">Reference proteome</keyword>
<dbReference type="PANTHER" id="PTHR11558">
    <property type="entry name" value="SPERMIDINE/SPERMINE SYNTHASE"/>
    <property type="match status" value="1"/>
</dbReference>
<dbReference type="Gene3D" id="3.40.50.150">
    <property type="entry name" value="Vaccinia Virus protein VP39"/>
    <property type="match status" value="1"/>
</dbReference>
<accession>A0A653BV22</accession>
<dbReference type="FunFam" id="2.30.140.10:FF:000001">
    <property type="entry name" value="SPE3p Spermidine synthase"/>
    <property type="match status" value="1"/>
</dbReference>
<evidence type="ECO:0000313" key="6">
    <source>
        <dbReference type="Proteomes" id="UP000410492"/>
    </source>
</evidence>
<dbReference type="PROSITE" id="PS51006">
    <property type="entry name" value="PABS_2"/>
    <property type="match status" value="1"/>
</dbReference>
<reference evidence="5 6" key="1">
    <citation type="submission" date="2019-01" db="EMBL/GenBank/DDBJ databases">
        <authorList>
            <person name="Sayadi A."/>
        </authorList>
    </citation>
    <scope>NUCLEOTIDE SEQUENCE [LARGE SCALE GENOMIC DNA]</scope>
</reference>
<dbReference type="EMBL" id="CAACVG010005562">
    <property type="protein sequence ID" value="VEN39443.1"/>
    <property type="molecule type" value="Genomic_DNA"/>
</dbReference>
<dbReference type="OrthoDB" id="38125at2759"/>
<name>A0A653BV22_CALMS</name>
<gene>
    <name evidence="5" type="ORF">CALMAC_LOCUS3973</name>
</gene>
<dbReference type="InterPro" id="IPR001045">
    <property type="entry name" value="Spermi_synthase"/>
</dbReference>
<dbReference type="Gene3D" id="2.30.140.10">
    <property type="entry name" value="Spermidine synthase, tetramerisation domain"/>
    <property type="match status" value="1"/>
</dbReference>
<keyword evidence="2 3" id="KW-0808">Transferase</keyword>
<evidence type="ECO:0000256" key="2">
    <source>
        <dbReference type="ARBA" id="ARBA00022679"/>
    </source>
</evidence>